<dbReference type="EMBL" id="JBFXLU010000530">
    <property type="protein sequence ID" value="KAL2824830.1"/>
    <property type="molecule type" value="Genomic_DNA"/>
</dbReference>
<dbReference type="Proteomes" id="UP001610446">
    <property type="component" value="Unassembled WGS sequence"/>
</dbReference>
<evidence type="ECO:0008006" key="3">
    <source>
        <dbReference type="Google" id="ProtNLM"/>
    </source>
</evidence>
<name>A0ABR4IAP6_9EURO</name>
<dbReference type="Gene3D" id="3.40.50.1820">
    <property type="entry name" value="alpha/beta hydrolase"/>
    <property type="match status" value="1"/>
</dbReference>
<proteinExistence type="predicted"/>
<comment type="caution">
    <text evidence="1">The sequence shown here is derived from an EMBL/GenBank/DDBJ whole genome shotgun (WGS) entry which is preliminary data.</text>
</comment>
<dbReference type="SUPFAM" id="SSF53474">
    <property type="entry name" value="alpha/beta-Hydrolases"/>
    <property type="match status" value="1"/>
</dbReference>
<keyword evidence="2" id="KW-1185">Reference proteome</keyword>
<evidence type="ECO:0000313" key="1">
    <source>
        <dbReference type="EMBL" id="KAL2824830.1"/>
    </source>
</evidence>
<sequence length="420" mass="46827">MWHDTEPLISAILHRARSSFQHEVLLGNAAGIPILQQHGSDDSNVPAYHSRLMHELLEKTGWPSEYVELAGKGHWFDGVMTTGPLLNFYDDVLHANRAKVPTAYTITVPSSGDMASKGGIYVDQLQSPDLVGRVQVKRDVQRGVWYLKTQNIRRFHLTASACEAEVSILLVIDEPDSQFRINLRQCDSTWYIRDTDGKWMSSRQTDWQSVSQRYGRQIGAMDAILRSNGIFTIRICSGGIDEVALQISRNLLQYFAADSQIVRHCNESTGQDNWDTGAIPGNIITLSLGNELPRAASPSYPIRFADSQLLLYGGCFQSYPNDDIDFQSCSRYSFDYESGMGSLFLRPLENERLELVVWGSDVDGLEQAARLVPTLTGAGQPELIILSDSCRWKGPAGIYVAAHFDHSWQISSGSYISNGI</sequence>
<accession>A0ABR4IAP6</accession>
<gene>
    <name evidence="1" type="ORF">BJY01DRAFT_163957</name>
</gene>
<protein>
    <recommendedName>
        <fullName evidence="3">Alpha/Beta hydrolase protein</fullName>
    </recommendedName>
</protein>
<organism evidence="1 2">
    <name type="scientific">Aspergillus pseudoustus</name>
    <dbReference type="NCBI Taxonomy" id="1810923"/>
    <lineage>
        <taxon>Eukaryota</taxon>
        <taxon>Fungi</taxon>
        <taxon>Dikarya</taxon>
        <taxon>Ascomycota</taxon>
        <taxon>Pezizomycotina</taxon>
        <taxon>Eurotiomycetes</taxon>
        <taxon>Eurotiomycetidae</taxon>
        <taxon>Eurotiales</taxon>
        <taxon>Aspergillaceae</taxon>
        <taxon>Aspergillus</taxon>
        <taxon>Aspergillus subgen. Nidulantes</taxon>
    </lineage>
</organism>
<evidence type="ECO:0000313" key="2">
    <source>
        <dbReference type="Proteomes" id="UP001610446"/>
    </source>
</evidence>
<dbReference type="InterPro" id="IPR029058">
    <property type="entry name" value="AB_hydrolase_fold"/>
</dbReference>
<reference evidence="1 2" key="1">
    <citation type="submission" date="2024-07" db="EMBL/GenBank/DDBJ databases">
        <title>Section-level genome sequencing and comparative genomics of Aspergillus sections Usti and Cavernicolus.</title>
        <authorList>
            <consortium name="Lawrence Berkeley National Laboratory"/>
            <person name="Nybo J.L."/>
            <person name="Vesth T.C."/>
            <person name="Theobald S."/>
            <person name="Frisvad J.C."/>
            <person name="Larsen T.O."/>
            <person name="Kjaerboelling I."/>
            <person name="Rothschild-Mancinelli K."/>
            <person name="Lyhne E.K."/>
            <person name="Kogle M.E."/>
            <person name="Barry K."/>
            <person name="Clum A."/>
            <person name="Na H."/>
            <person name="Ledsgaard L."/>
            <person name="Lin J."/>
            <person name="Lipzen A."/>
            <person name="Kuo A."/>
            <person name="Riley R."/>
            <person name="Mondo S."/>
            <person name="Labutti K."/>
            <person name="Haridas S."/>
            <person name="Pangalinan J."/>
            <person name="Salamov A.A."/>
            <person name="Simmons B.A."/>
            <person name="Magnuson J.K."/>
            <person name="Chen J."/>
            <person name="Drula E."/>
            <person name="Henrissat B."/>
            <person name="Wiebenga A."/>
            <person name="Lubbers R.J."/>
            <person name="Gomes A.C."/>
            <person name="Makela M.R."/>
            <person name="Stajich J."/>
            <person name="Grigoriev I.V."/>
            <person name="Mortensen U.H."/>
            <person name="De Vries R.P."/>
            <person name="Baker S.E."/>
            <person name="Andersen M.R."/>
        </authorList>
    </citation>
    <scope>NUCLEOTIDE SEQUENCE [LARGE SCALE GENOMIC DNA]</scope>
    <source>
        <strain evidence="1 2">CBS 123904</strain>
    </source>
</reference>